<proteinExistence type="predicted"/>
<keyword evidence="1" id="KW-0479">Metal-binding</keyword>
<keyword evidence="2" id="KW-0408">Iron</keyword>
<dbReference type="Proteomes" id="UP000230052">
    <property type="component" value="Unassembled WGS sequence"/>
</dbReference>
<evidence type="ECO:0000313" key="6">
    <source>
        <dbReference type="Proteomes" id="UP000230052"/>
    </source>
</evidence>
<keyword evidence="3" id="KW-0411">Iron-sulfur</keyword>
<evidence type="ECO:0000256" key="2">
    <source>
        <dbReference type="ARBA" id="ARBA00023004"/>
    </source>
</evidence>
<dbReference type="SUPFAM" id="SSF54862">
    <property type="entry name" value="4Fe-4S ferredoxins"/>
    <property type="match status" value="1"/>
</dbReference>
<sequence length="368" mass="40615">MRTQVAIARCHGYQKEELDKALGRVLELLGGLEKFIKPGERVLIKPNFLSARKPEEGVNTHPEFIRAVLKKVKAITSDIMIGDSPGGFGKNIDEIYERSGVKQVAQEEGVALVKFDKSRKIGRYPVAVCALEADKIISLPKFKSHDIMLITAAVKNMYGVLPGIFKAKQHSIAPSNKQLAPILVDAYSIRKPDLSIVDAIVSMDGNGPSSGRLRETDFIIASTDGVAVDSVLMKITGLEPFDLHTNKEAHDRGIGEADLEKIDILGETINSVKVDDFRFSEIRLLNRAPKLIAWLLKLLMVFKINIDNSKCRRCKLCEEACPASAISIAEHKCKVDHSKCLLCMCCREICPHGAVVVDKSLLAKKMWG</sequence>
<dbReference type="EMBL" id="PEWV01000018">
    <property type="protein sequence ID" value="PIU42118.1"/>
    <property type="molecule type" value="Genomic_DNA"/>
</dbReference>
<evidence type="ECO:0000313" key="5">
    <source>
        <dbReference type="EMBL" id="PIU42118.1"/>
    </source>
</evidence>
<organism evidence="5 6">
    <name type="scientific">Candidatus Aquitaenariimonas noxiae</name>
    <dbReference type="NCBI Taxonomy" id="1974741"/>
    <lineage>
        <taxon>Bacteria</taxon>
        <taxon>Pseudomonadati</taxon>
        <taxon>Candidatus Omnitrophota</taxon>
        <taxon>Candidatus Aquitaenariimonas</taxon>
    </lineage>
</organism>
<dbReference type="InterPro" id="IPR007160">
    <property type="entry name" value="DUF362"/>
</dbReference>
<feature type="domain" description="4Fe-4S ferredoxin-type" evidence="4">
    <location>
        <begin position="302"/>
        <end position="331"/>
    </location>
</feature>
<feature type="domain" description="4Fe-4S ferredoxin-type" evidence="4">
    <location>
        <begin position="334"/>
        <end position="360"/>
    </location>
</feature>
<accession>A0A2J0KUF3</accession>
<gene>
    <name evidence="5" type="ORF">COS99_01835</name>
</gene>
<dbReference type="GO" id="GO:0046872">
    <property type="term" value="F:metal ion binding"/>
    <property type="evidence" value="ECO:0007669"/>
    <property type="project" value="UniProtKB-KW"/>
</dbReference>
<dbReference type="AlphaFoldDB" id="A0A2J0KUF3"/>
<dbReference type="GO" id="GO:0051536">
    <property type="term" value="F:iron-sulfur cluster binding"/>
    <property type="evidence" value="ECO:0007669"/>
    <property type="project" value="UniProtKB-KW"/>
</dbReference>
<comment type="caution">
    <text evidence="5">The sequence shown here is derived from an EMBL/GenBank/DDBJ whole genome shotgun (WGS) entry which is preliminary data.</text>
</comment>
<evidence type="ECO:0000259" key="4">
    <source>
        <dbReference type="PROSITE" id="PS51379"/>
    </source>
</evidence>
<dbReference type="PANTHER" id="PTHR43122">
    <property type="entry name" value="FERREDOXIN SUBUNIT OF PYRUVATE:FLAVODOXIN OXIDOREDUCTASE-RELATED"/>
    <property type="match status" value="1"/>
</dbReference>
<dbReference type="Pfam" id="PF04015">
    <property type="entry name" value="DUF362"/>
    <property type="match status" value="1"/>
</dbReference>
<evidence type="ECO:0000256" key="1">
    <source>
        <dbReference type="ARBA" id="ARBA00022723"/>
    </source>
</evidence>
<dbReference type="PANTHER" id="PTHR43122:SF1">
    <property type="entry name" value="IRON-SULFUR-BINDING PROTEIN"/>
    <property type="match status" value="1"/>
</dbReference>
<dbReference type="PROSITE" id="PS51379">
    <property type="entry name" value="4FE4S_FER_2"/>
    <property type="match status" value="2"/>
</dbReference>
<evidence type="ECO:0000256" key="3">
    <source>
        <dbReference type="ARBA" id="ARBA00023014"/>
    </source>
</evidence>
<dbReference type="InterPro" id="IPR017896">
    <property type="entry name" value="4Fe4S_Fe-S-bd"/>
</dbReference>
<dbReference type="InterPro" id="IPR017900">
    <property type="entry name" value="4Fe4S_Fe_S_CS"/>
</dbReference>
<reference evidence="5 6" key="1">
    <citation type="submission" date="2017-09" db="EMBL/GenBank/DDBJ databases">
        <title>Depth-based differentiation of microbial function through sediment-hosted aquifers and enrichment of novel symbionts in the deep terrestrial subsurface.</title>
        <authorList>
            <person name="Probst A.J."/>
            <person name="Ladd B."/>
            <person name="Jarett J.K."/>
            <person name="Geller-Mcgrath D.E."/>
            <person name="Sieber C.M."/>
            <person name="Emerson J.B."/>
            <person name="Anantharaman K."/>
            <person name="Thomas B.C."/>
            <person name="Malmstrom R."/>
            <person name="Stieglmeier M."/>
            <person name="Klingl A."/>
            <person name="Woyke T."/>
            <person name="Ryan C.M."/>
            <person name="Banfield J.F."/>
        </authorList>
    </citation>
    <scope>NUCLEOTIDE SEQUENCE [LARGE SCALE GENOMIC DNA]</scope>
    <source>
        <strain evidence="5">CG07_land_8_20_14_0_80_42_15</strain>
    </source>
</reference>
<dbReference type="Pfam" id="PF12838">
    <property type="entry name" value="Fer4_7"/>
    <property type="match status" value="1"/>
</dbReference>
<dbReference type="PROSITE" id="PS00198">
    <property type="entry name" value="4FE4S_FER_1"/>
    <property type="match status" value="1"/>
</dbReference>
<dbReference type="Gene3D" id="3.30.70.20">
    <property type="match status" value="1"/>
</dbReference>
<protein>
    <recommendedName>
        <fullName evidence="4">4Fe-4S ferredoxin-type domain-containing protein</fullName>
    </recommendedName>
</protein>
<name>A0A2J0KUF3_9BACT</name>